<dbReference type="PANTHER" id="PTHR11363:SF14">
    <property type="entry name" value="LARGE RIBOSOMAL SUBUNIT PROTEIN UL3Y"/>
    <property type="match status" value="1"/>
</dbReference>
<keyword evidence="3" id="KW-0687">Ribonucleoprotein</keyword>
<comment type="similarity">
    <text evidence="1">Belongs to the universal ribosomal protein uL3 family.</text>
</comment>
<dbReference type="InterPro" id="IPR009000">
    <property type="entry name" value="Transl_B-barrel_sf"/>
</dbReference>
<dbReference type="GO" id="GO:0022625">
    <property type="term" value="C:cytosolic large ribosomal subunit"/>
    <property type="evidence" value="ECO:0007669"/>
    <property type="project" value="TreeGrafter"/>
</dbReference>
<dbReference type="Gene3D" id="2.40.30.10">
    <property type="entry name" value="Translation factors"/>
    <property type="match status" value="1"/>
</dbReference>
<proteinExistence type="inferred from homology"/>
<dbReference type="InterPro" id="IPR045077">
    <property type="entry name" value="L3_arc_euk"/>
</dbReference>
<dbReference type="GO" id="GO:0003735">
    <property type="term" value="F:structural constituent of ribosome"/>
    <property type="evidence" value="ECO:0007669"/>
    <property type="project" value="InterPro"/>
</dbReference>
<accession>A0A8K0HJP1</accession>
<name>A0A8K0HJP1_9ROSA</name>
<evidence type="ECO:0000256" key="1">
    <source>
        <dbReference type="ARBA" id="ARBA00006540"/>
    </source>
</evidence>
<dbReference type="Proteomes" id="UP000796880">
    <property type="component" value="Unassembled WGS sequence"/>
</dbReference>
<protein>
    <submittedName>
        <fullName evidence="4">Uncharacterized protein</fullName>
    </submittedName>
</protein>
<sequence>MVVVGVVGYVKTSRGLRSLNTVWAQHLNEEVKEILQELVQIQKAAFTKYSKKYESEDGKKDIQAQLDKMKKYCTVIDSCFGSYPGIEAEESPSYGNSGEWWRRCKEGGYEGVVTRWGVTRLPRKTHRGLRKGWTEWLPSSYRDEQKVYKLAKAGQEFHSAVTWFDRTQKDITQWEVSPLWCCEGGLPDDKGMCVGSKACCYLEAVTAEQTSRLATEEIKLKFIDTSSKFGHGRFQTIEEKARFYGRLKS</sequence>
<keyword evidence="2" id="KW-0689">Ribosomal protein</keyword>
<evidence type="ECO:0000313" key="5">
    <source>
        <dbReference type="Proteomes" id="UP000796880"/>
    </source>
</evidence>
<keyword evidence="5" id="KW-1185">Reference proteome</keyword>
<comment type="caution">
    <text evidence="4">The sequence shown here is derived from an EMBL/GenBank/DDBJ whole genome shotgun (WGS) entry which is preliminary data.</text>
</comment>
<dbReference type="SUPFAM" id="SSF50447">
    <property type="entry name" value="Translation proteins"/>
    <property type="match status" value="1"/>
</dbReference>
<reference evidence="4" key="1">
    <citation type="submission" date="2020-03" db="EMBL/GenBank/DDBJ databases">
        <title>A high-quality chromosome-level genome assembly of a woody plant with both climbing and erect habits, Rhamnella rubrinervis.</title>
        <authorList>
            <person name="Lu Z."/>
            <person name="Yang Y."/>
            <person name="Zhu X."/>
            <person name="Sun Y."/>
        </authorList>
    </citation>
    <scope>NUCLEOTIDE SEQUENCE</scope>
    <source>
        <strain evidence="4">BYM</strain>
        <tissue evidence="4">Leaf</tissue>
    </source>
</reference>
<evidence type="ECO:0000256" key="2">
    <source>
        <dbReference type="ARBA" id="ARBA00022980"/>
    </source>
</evidence>
<dbReference type="Pfam" id="PF00297">
    <property type="entry name" value="Ribosomal_L3"/>
    <property type="match status" value="3"/>
</dbReference>
<organism evidence="4 5">
    <name type="scientific">Rhamnella rubrinervis</name>
    <dbReference type="NCBI Taxonomy" id="2594499"/>
    <lineage>
        <taxon>Eukaryota</taxon>
        <taxon>Viridiplantae</taxon>
        <taxon>Streptophyta</taxon>
        <taxon>Embryophyta</taxon>
        <taxon>Tracheophyta</taxon>
        <taxon>Spermatophyta</taxon>
        <taxon>Magnoliopsida</taxon>
        <taxon>eudicotyledons</taxon>
        <taxon>Gunneridae</taxon>
        <taxon>Pentapetalae</taxon>
        <taxon>rosids</taxon>
        <taxon>fabids</taxon>
        <taxon>Rosales</taxon>
        <taxon>Rhamnaceae</taxon>
        <taxon>rhamnoid group</taxon>
        <taxon>Rhamneae</taxon>
        <taxon>Rhamnella</taxon>
    </lineage>
</organism>
<dbReference type="GO" id="GO:0006412">
    <property type="term" value="P:translation"/>
    <property type="evidence" value="ECO:0007669"/>
    <property type="project" value="InterPro"/>
</dbReference>
<dbReference type="OrthoDB" id="1611972at2759"/>
<evidence type="ECO:0000313" key="4">
    <source>
        <dbReference type="EMBL" id="KAF3453957.1"/>
    </source>
</evidence>
<dbReference type="EMBL" id="VOIH02000002">
    <property type="protein sequence ID" value="KAF3453957.1"/>
    <property type="molecule type" value="Genomic_DNA"/>
</dbReference>
<gene>
    <name evidence="4" type="ORF">FNV43_RR04399</name>
</gene>
<dbReference type="PANTHER" id="PTHR11363">
    <property type="entry name" value="60S RIBOSOMAL PROTEIN L3-RELATED"/>
    <property type="match status" value="1"/>
</dbReference>
<dbReference type="GO" id="GO:0003723">
    <property type="term" value="F:RNA binding"/>
    <property type="evidence" value="ECO:0007669"/>
    <property type="project" value="TreeGrafter"/>
</dbReference>
<dbReference type="Gene3D" id="3.30.1430.10">
    <property type="match status" value="1"/>
</dbReference>
<evidence type="ECO:0000256" key="3">
    <source>
        <dbReference type="ARBA" id="ARBA00023274"/>
    </source>
</evidence>
<dbReference type="InterPro" id="IPR000597">
    <property type="entry name" value="Ribosomal_uL3"/>
</dbReference>
<dbReference type="AlphaFoldDB" id="A0A8K0HJP1"/>